<dbReference type="EMBL" id="SRLO01000241">
    <property type="protein sequence ID" value="TNN65066.1"/>
    <property type="molecule type" value="Genomic_DNA"/>
</dbReference>
<dbReference type="OrthoDB" id="10256697at2759"/>
<keyword evidence="3" id="KW-1185">Reference proteome</keyword>
<keyword evidence="1" id="KW-0472">Membrane</keyword>
<dbReference type="PANTHER" id="PTHR13411">
    <property type="entry name" value="PLASMINOGEN RECEPTOR (KT)"/>
    <property type="match status" value="1"/>
</dbReference>
<gene>
    <name evidence="2" type="primary">Plgrkt</name>
    <name evidence="2" type="ORF">EYF80_024675</name>
</gene>
<keyword evidence="1" id="KW-0812">Transmembrane</keyword>
<protein>
    <submittedName>
        <fullName evidence="2">Plasminogen receptor (KT)</fullName>
    </submittedName>
</protein>
<evidence type="ECO:0000313" key="2">
    <source>
        <dbReference type="EMBL" id="TNN65066.1"/>
    </source>
</evidence>
<dbReference type="PANTHER" id="PTHR13411:SF6">
    <property type="entry name" value="PLASMINOGEN RECEPTOR (KT)"/>
    <property type="match status" value="1"/>
</dbReference>
<dbReference type="GO" id="GO:0010756">
    <property type="term" value="P:positive regulation of plasminogen activation"/>
    <property type="evidence" value="ECO:0007669"/>
    <property type="project" value="InterPro"/>
</dbReference>
<keyword evidence="1" id="KW-1133">Transmembrane helix</keyword>
<sequence length="178" mass="19611">MQNQMRERQTAMQVAWSREFVKYFGTFFTVTTAGLTLGALKKKNPFLLAPIVPLGFVLAFQMDAAYGTLVYRLRENRTNEVIAAGRHRPVRTGSQESAAKVHRSRDGRSSSVLAVSYGLHAVEQRLEGGAEAGFTAPALADDPYSLSCGSTFVSPKSPIFTLISLSTRMFLVARSLWM</sequence>
<evidence type="ECO:0000313" key="3">
    <source>
        <dbReference type="Proteomes" id="UP000314294"/>
    </source>
</evidence>
<keyword evidence="2" id="KW-0675">Receptor</keyword>
<name>A0A4Z2HH49_9TELE</name>
<proteinExistence type="predicted"/>
<dbReference type="Proteomes" id="UP000314294">
    <property type="component" value="Unassembled WGS sequence"/>
</dbReference>
<dbReference type="GO" id="GO:0005886">
    <property type="term" value="C:plasma membrane"/>
    <property type="evidence" value="ECO:0007669"/>
    <property type="project" value="InterPro"/>
</dbReference>
<organism evidence="2 3">
    <name type="scientific">Liparis tanakae</name>
    <name type="common">Tanaka's snailfish</name>
    <dbReference type="NCBI Taxonomy" id="230148"/>
    <lineage>
        <taxon>Eukaryota</taxon>
        <taxon>Metazoa</taxon>
        <taxon>Chordata</taxon>
        <taxon>Craniata</taxon>
        <taxon>Vertebrata</taxon>
        <taxon>Euteleostomi</taxon>
        <taxon>Actinopterygii</taxon>
        <taxon>Neopterygii</taxon>
        <taxon>Teleostei</taxon>
        <taxon>Neoteleostei</taxon>
        <taxon>Acanthomorphata</taxon>
        <taxon>Eupercaria</taxon>
        <taxon>Perciformes</taxon>
        <taxon>Cottioidei</taxon>
        <taxon>Cottales</taxon>
        <taxon>Liparidae</taxon>
        <taxon>Liparis</taxon>
    </lineage>
</organism>
<accession>A0A4Z2HH49</accession>
<dbReference type="Pfam" id="PF10166">
    <property type="entry name" value="DUF2368"/>
    <property type="match status" value="1"/>
</dbReference>
<comment type="caution">
    <text evidence="2">The sequence shown here is derived from an EMBL/GenBank/DDBJ whole genome shotgun (WGS) entry which is preliminary data.</text>
</comment>
<feature type="transmembrane region" description="Helical" evidence="1">
    <location>
        <begin position="20"/>
        <end position="40"/>
    </location>
</feature>
<reference evidence="2 3" key="1">
    <citation type="submission" date="2019-03" db="EMBL/GenBank/DDBJ databases">
        <title>First draft genome of Liparis tanakae, snailfish: a comprehensive survey of snailfish specific genes.</title>
        <authorList>
            <person name="Kim W."/>
            <person name="Song I."/>
            <person name="Jeong J.-H."/>
            <person name="Kim D."/>
            <person name="Kim S."/>
            <person name="Ryu S."/>
            <person name="Song J.Y."/>
            <person name="Lee S.K."/>
        </authorList>
    </citation>
    <scope>NUCLEOTIDE SEQUENCE [LARGE SCALE GENOMIC DNA]</scope>
    <source>
        <tissue evidence="2">Muscle</tissue>
    </source>
</reference>
<feature type="transmembrane region" description="Helical" evidence="1">
    <location>
        <begin position="46"/>
        <end position="69"/>
    </location>
</feature>
<dbReference type="InterPro" id="IPR019319">
    <property type="entry name" value="Plg-R(KT)"/>
</dbReference>
<evidence type="ECO:0000256" key="1">
    <source>
        <dbReference type="SAM" id="Phobius"/>
    </source>
</evidence>
<dbReference type="AlphaFoldDB" id="A0A4Z2HH49"/>